<organism evidence="6 7">
    <name type="scientific">Klebsormidium nitens</name>
    <name type="common">Green alga</name>
    <name type="synonym">Ulothrix nitens</name>
    <dbReference type="NCBI Taxonomy" id="105231"/>
    <lineage>
        <taxon>Eukaryota</taxon>
        <taxon>Viridiplantae</taxon>
        <taxon>Streptophyta</taxon>
        <taxon>Klebsormidiophyceae</taxon>
        <taxon>Klebsormidiales</taxon>
        <taxon>Klebsormidiaceae</taxon>
        <taxon>Klebsormidium</taxon>
    </lineage>
</organism>
<dbReference type="PROSITE" id="PS51649">
    <property type="entry name" value="NPH3"/>
    <property type="match status" value="1"/>
</dbReference>
<protein>
    <submittedName>
        <fullName evidence="6">Phototropic-responsive NPH3 family protein</fullName>
    </submittedName>
</protein>
<accession>A0A1Y1HP23</accession>
<dbReference type="Gene3D" id="3.30.710.10">
    <property type="entry name" value="Potassium Channel Kv1.1, Chain A"/>
    <property type="match status" value="1"/>
</dbReference>
<evidence type="ECO:0000313" key="6">
    <source>
        <dbReference type="EMBL" id="GAQ80380.1"/>
    </source>
</evidence>
<feature type="compositionally biased region" description="Basic and acidic residues" evidence="3">
    <location>
        <begin position="39"/>
        <end position="52"/>
    </location>
</feature>
<dbReference type="InterPro" id="IPR000210">
    <property type="entry name" value="BTB/POZ_dom"/>
</dbReference>
<dbReference type="OrthoDB" id="624345at2759"/>
<dbReference type="EMBL" id="DF237002">
    <property type="protein sequence ID" value="GAQ80380.1"/>
    <property type="molecule type" value="Genomic_DNA"/>
</dbReference>
<evidence type="ECO:0000256" key="3">
    <source>
        <dbReference type="SAM" id="MobiDB-lite"/>
    </source>
</evidence>
<dbReference type="InterPro" id="IPR043454">
    <property type="entry name" value="NPH3/RPT2-like"/>
</dbReference>
<feature type="domain" description="NPH3" evidence="5">
    <location>
        <begin position="1020"/>
        <end position="1138"/>
    </location>
</feature>
<dbReference type="PROSITE" id="PS50097">
    <property type="entry name" value="BTB"/>
    <property type="match status" value="1"/>
</dbReference>
<feature type="compositionally biased region" description="Polar residues" evidence="3">
    <location>
        <begin position="1"/>
        <end position="10"/>
    </location>
</feature>
<dbReference type="GO" id="GO:0016567">
    <property type="term" value="P:protein ubiquitination"/>
    <property type="evidence" value="ECO:0007669"/>
    <property type="project" value="UniProtKB-UniPathway"/>
</dbReference>
<feature type="region of interest" description="Disordered" evidence="3">
    <location>
        <begin position="857"/>
        <end position="907"/>
    </location>
</feature>
<feature type="region of interest" description="Disordered" evidence="3">
    <location>
        <begin position="720"/>
        <end position="832"/>
    </location>
</feature>
<dbReference type="SMART" id="SM00225">
    <property type="entry name" value="BTB"/>
    <property type="match status" value="1"/>
</dbReference>
<feature type="region of interest" description="Disordered" evidence="3">
    <location>
        <begin position="419"/>
        <end position="458"/>
    </location>
</feature>
<feature type="compositionally biased region" description="Polar residues" evidence="3">
    <location>
        <begin position="857"/>
        <end position="869"/>
    </location>
</feature>
<dbReference type="InterPro" id="IPR027356">
    <property type="entry name" value="NPH3_dom"/>
</dbReference>
<name>A0A1Y1HP23_KLENI</name>
<feature type="compositionally biased region" description="Basic and acidic residues" evidence="3">
    <location>
        <begin position="172"/>
        <end position="193"/>
    </location>
</feature>
<feature type="compositionally biased region" description="Low complexity" evidence="3">
    <location>
        <begin position="425"/>
        <end position="441"/>
    </location>
</feature>
<sequence>MGSALKSNGEQTGGRLLESGARGADMPVKLSPPNEIPAQEEKPGSPERVSFKKKVEEWERRLGARKGLVASGAGFAVTNERLTEEVVSNGRGEAARKDFDTGLDDKETTAQRTTGVSDTRGLYPTNDVSASEEEEGFSGVAPSALDTAESPVEKDVTLAEVLGTENALPEASRNRSEEVSGWVEERQQIREDGGDPVPLNGTWKDKSGRAEEAKKAADSSISTLRGGALWKPNPAMHSDLTVQVESASFQLHKSAMCARSGLLARLTSGRPHVERTRVTLADLPGGEKTFELVVRFCYGERLHMSSGNIAGLRHFELVVRFCYGERLHMSPGNIAGLRYAAAYLEMTEEFSPPGHLNLLTLTEAFLDAVALRTMADALRVLLGCQALGEPAEACDLPGRAMEAIAAHVARFGVEHHSRALRRQDAPATEPEAAPPTTLDAPASDELPSADLRPPIQTPPVNTLREKWVRQLAKLEAGTFARLLTKLENWAVDYRLVGALIVLYGQKALPELFWPESHFTSEERATTLQRYQPIVSPYDLSADSDVPGTFETPLLQGEEGDFGRDRTAQEYAQARGLEVLVACLPEPLDAIGPRPACALLAAARRLSAPFALQDELEERISAQLALVSAEDLILVSRPGEIGSETDVEWVLRMVAAFLEGAAWRARVARAGAFAGVDTGESQPPEEKRGEKDSQEAVETQMVIDADVIQTLDHVSRRVSEGDATAKAASDVGEDVPAVASGATESAPDEKPSAPGGKKNAAKRPPWVWASLQTRRRPNVASLSPEKCESPPIADVTKRRGRAWRFRGRKAGGFDVENSTAGSKEAKSSEIETSGAAVEQQLDWGLLKGASPHILLAESSLSGGISQPSTEPRSEKSAPESSSVEEGSTEFAEAQSGDHLSASAAPKVAGKVWYKEPAETYRGLQRYPRLTDEDESEELYVQAISGESDTATGTQPEGKAGFTAFSEDHPETEWVDNGGENNVAVPRLAPFILPESSPPRYSIPLTSIQLPRAGPGAAAREILEGLEAAAAPSRSELMALSAILDEYLRTVAEDPELDVDAFCALATCLPGDARPEDDGLYVALVTFLTAHPTLSQRDEFLLCRCVDWAKLSEAAREDAAAIDVIPDHARMKVLVIEKRNLKEKLLRALATGSAEGNPSEPRLKIWEQSDEGLAAATEAAGGPGLRVVKECAELKREHQRLAIEGALVKMRLAELERDHFELIQERSQRLGGFLGCFGCTRRSADVSKLDEE</sequence>
<feature type="compositionally biased region" description="Basic and acidic residues" evidence="3">
    <location>
        <begin position="93"/>
        <end position="109"/>
    </location>
</feature>
<evidence type="ECO:0000313" key="7">
    <source>
        <dbReference type="Proteomes" id="UP000054558"/>
    </source>
</evidence>
<feature type="region of interest" description="Disordered" evidence="3">
    <location>
        <begin position="163"/>
        <end position="218"/>
    </location>
</feature>
<feature type="region of interest" description="Disordered" evidence="3">
    <location>
        <begin position="1"/>
        <end position="52"/>
    </location>
</feature>
<dbReference type="SUPFAM" id="SSF54695">
    <property type="entry name" value="POZ domain"/>
    <property type="match status" value="1"/>
</dbReference>
<keyword evidence="2" id="KW-0833">Ubl conjugation pathway</keyword>
<proteinExistence type="predicted"/>
<keyword evidence="7" id="KW-1185">Reference proteome</keyword>
<evidence type="ECO:0000256" key="2">
    <source>
        <dbReference type="ARBA" id="ARBA00022786"/>
    </source>
</evidence>
<dbReference type="Proteomes" id="UP000054558">
    <property type="component" value="Unassembled WGS sequence"/>
</dbReference>
<feature type="compositionally biased region" description="Basic residues" evidence="3">
    <location>
        <begin position="797"/>
        <end position="808"/>
    </location>
</feature>
<feature type="compositionally biased region" description="Basic and acidic residues" evidence="3">
    <location>
        <begin position="203"/>
        <end position="217"/>
    </location>
</feature>
<comment type="pathway">
    <text evidence="1">Protein modification; protein ubiquitination.</text>
</comment>
<dbReference type="UniPathway" id="UPA00143"/>
<reference evidence="6 7" key="1">
    <citation type="journal article" date="2014" name="Nat. Commun.">
        <title>Klebsormidium flaccidum genome reveals primary factors for plant terrestrial adaptation.</title>
        <authorList>
            <person name="Hori K."/>
            <person name="Maruyama F."/>
            <person name="Fujisawa T."/>
            <person name="Togashi T."/>
            <person name="Yamamoto N."/>
            <person name="Seo M."/>
            <person name="Sato S."/>
            <person name="Yamada T."/>
            <person name="Mori H."/>
            <person name="Tajima N."/>
            <person name="Moriyama T."/>
            <person name="Ikeuchi M."/>
            <person name="Watanabe M."/>
            <person name="Wada H."/>
            <person name="Kobayashi K."/>
            <person name="Saito M."/>
            <person name="Masuda T."/>
            <person name="Sasaki-Sekimoto Y."/>
            <person name="Mashiguchi K."/>
            <person name="Awai K."/>
            <person name="Shimojima M."/>
            <person name="Masuda S."/>
            <person name="Iwai M."/>
            <person name="Nobusawa T."/>
            <person name="Narise T."/>
            <person name="Kondo S."/>
            <person name="Saito H."/>
            <person name="Sato R."/>
            <person name="Murakawa M."/>
            <person name="Ihara Y."/>
            <person name="Oshima-Yamada Y."/>
            <person name="Ohtaka K."/>
            <person name="Satoh M."/>
            <person name="Sonobe K."/>
            <person name="Ishii M."/>
            <person name="Ohtani R."/>
            <person name="Kanamori-Sato M."/>
            <person name="Honoki R."/>
            <person name="Miyazaki D."/>
            <person name="Mochizuki H."/>
            <person name="Umetsu J."/>
            <person name="Higashi K."/>
            <person name="Shibata D."/>
            <person name="Kamiya Y."/>
            <person name="Sato N."/>
            <person name="Nakamura Y."/>
            <person name="Tabata S."/>
            <person name="Ida S."/>
            <person name="Kurokawa K."/>
            <person name="Ohta H."/>
        </authorList>
    </citation>
    <scope>NUCLEOTIDE SEQUENCE [LARGE SCALE GENOMIC DNA]</scope>
    <source>
        <strain evidence="6 7">NIES-2285</strain>
    </source>
</reference>
<feature type="compositionally biased region" description="Basic and acidic residues" evidence="3">
    <location>
        <begin position="683"/>
        <end position="693"/>
    </location>
</feature>
<dbReference type="PANTHER" id="PTHR32370">
    <property type="entry name" value="OS12G0117600 PROTEIN"/>
    <property type="match status" value="1"/>
</dbReference>
<feature type="domain" description="BTB" evidence="4">
    <location>
        <begin position="238"/>
        <end position="306"/>
    </location>
</feature>
<evidence type="ECO:0000259" key="4">
    <source>
        <dbReference type="PROSITE" id="PS50097"/>
    </source>
</evidence>
<gene>
    <name evidence="6" type="ORF">KFL_000530080</name>
</gene>
<feature type="region of interest" description="Disordered" evidence="3">
    <location>
        <begin position="674"/>
        <end position="695"/>
    </location>
</feature>
<dbReference type="Pfam" id="PF03000">
    <property type="entry name" value="NPH3"/>
    <property type="match status" value="2"/>
</dbReference>
<dbReference type="AlphaFoldDB" id="A0A1Y1HP23"/>
<evidence type="ECO:0000259" key="5">
    <source>
        <dbReference type="PROSITE" id="PS51649"/>
    </source>
</evidence>
<dbReference type="Pfam" id="PF00651">
    <property type="entry name" value="BTB"/>
    <property type="match status" value="1"/>
</dbReference>
<evidence type="ECO:0000256" key="1">
    <source>
        <dbReference type="ARBA" id="ARBA00004906"/>
    </source>
</evidence>
<dbReference type="InterPro" id="IPR011333">
    <property type="entry name" value="SKP1/BTB/POZ_sf"/>
</dbReference>
<feature type="region of interest" description="Disordered" evidence="3">
    <location>
        <begin position="87"/>
        <end position="137"/>
    </location>
</feature>